<dbReference type="PANTHER" id="PTHR48099:SF5">
    <property type="entry name" value="C-1-TETRAHYDROFOLATE SYNTHASE, CYTOPLASMIC"/>
    <property type="match status" value="1"/>
</dbReference>
<dbReference type="PROSITE" id="PS00767">
    <property type="entry name" value="THF_DHG_CYH_2"/>
    <property type="match status" value="1"/>
</dbReference>
<sequence>MTSSKLQTSDIQPKIIDGRKVSKDIKNEIAAKVEKIKADGKRAPHLAIILVGDDGASHTYVNGKINACKAVGFDYTLMHFASTISEEKLIKHIEQQNEDQDVDGFIVQIPLPDHISVERITERISPLKDVDGFTNQNFGSIVSENQLLLPATPYGIMELIRRYEIETEGKNCVMVGASRIAGAPLSLMMLQEGKATVTVCHKATVDLKSHTKAADILIVAVGKPGLITKDMVKEGAVVIDVGTTRVEDESKKSGFRLSGDVVYDEVAPITSYITPVPGGVGPMTIASLLLNTLKAYELNH</sequence>
<dbReference type="GO" id="GO:0004488">
    <property type="term" value="F:methylenetetrahydrofolate dehydrogenase (NADP+) activity"/>
    <property type="evidence" value="ECO:0007669"/>
    <property type="project" value="UniProtKB-UniRule"/>
</dbReference>
<dbReference type="GO" id="GO:0006164">
    <property type="term" value="P:purine nucleotide biosynthetic process"/>
    <property type="evidence" value="ECO:0007669"/>
    <property type="project" value="UniProtKB-KW"/>
</dbReference>
<accession>A0A239K9R5</accession>
<dbReference type="HAMAP" id="MF_01576">
    <property type="entry name" value="THF_DHG_CYH"/>
    <property type="match status" value="1"/>
</dbReference>
<keyword evidence="7 12" id="KW-0521">NADP</keyword>
<dbReference type="EC" id="1.5.1.5" evidence="12"/>
<dbReference type="Gene3D" id="3.40.50.10860">
    <property type="entry name" value="Leucine Dehydrogenase, chain A, domain 1"/>
    <property type="match status" value="1"/>
</dbReference>
<comment type="function">
    <text evidence="12">Catalyzes the oxidation of 5,10-methylenetetrahydrofolate to 5,10-methenyltetrahydrofolate and then the hydrolysis of 5,10-methenyltetrahydrofolate to 10-formyltetrahydrofolate.</text>
</comment>
<reference evidence="15 16" key="1">
    <citation type="submission" date="2017-06" db="EMBL/GenBank/DDBJ databases">
        <authorList>
            <person name="Kim H.J."/>
            <person name="Triplett B.A."/>
        </authorList>
    </citation>
    <scope>NUCLEOTIDE SEQUENCE [LARGE SCALE GENOMIC DNA]</scope>
    <source>
        <strain evidence="15 16">DSM 19307</strain>
    </source>
</reference>
<feature type="binding site" evidence="12">
    <location>
        <begin position="176"/>
        <end position="178"/>
    </location>
    <ligand>
        <name>NADP(+)</name>
        <dbReference type="ChEBI" id="CHEBI:58349"/>
    </ligand>
</feature>
<dbReference type="InterPro" id="IPR020630">
    <property type="entry name" value="THF_DH/CycHdrlase_cat_dom"/>
</dbReference>
<dbReference type="GO" id="GO:0004477">
    <property type="term" value="F:methenyltetrahydrofolate cyclohydrolase activity"/>
    <property type="evidence" value="ECO:0007669"/>
    <property type="project" value="UniProtKB-UniRule"/>
</dbReference>
<dbReference type="InterPro" id="IPR000672">
    <property type="entry name" value="THF_DH/CycHdrlase"/>
</dbReference>
<dbReference type="Gene3D" id="3.40.50.720">
    <property type="entry name" value="NAD(P)-binding Rossmann-like Domain"/>
    <property type="match status" value="1"/>
</dbReference>
<evidence type="ECO:0000256" key="9">
    <source>
        <dbReference type="ARBA" id="ARBA00023102"/>
    </source>
</evidence>
<dbReference type="InterPro" id="IPR036291">
    <property type="entry name" value="NAD(P)-bd_dom_sf"/>
</dbReference>
<keyword evidence="8 12" id="KW-0560">Oxidoreductase</keyword>
<dbReference type="SUPFAM" id="SSF51735">
    <property type="entry name" value="NAD(P)-binding Rossmann-fold domains"/>
    <property type="match status" value="1"/>
</dbReference>
<dbReference type="PANTHER" id="PTHR48099">
    <property type="entry name" value="C-1-TETRAHYDROFOLATE SYNTHASE, CYTOPLASMIC-RELATED"/>
    <property type="match status" value="1"/>
</dbReference>
<comment type="similarity">
    <text evidence="12">Belongs to the tetrahydrofolate dehydrogenase/cyclohydrolase family.</text>
</comment>
<evidence type="ECO:0000256" key="6">
    <source>
        <dbReference type="ARBA" id="ARBA00022801"/>
    </source>
</evidence>
<comment type="pathway">
    <text evidence="1 12">One-carbon metabolism; tetrahydrofolate interconversion.</text>
</comment>
<dbReference type="GO" id="GO:0005829">
    <property type="term" value="C:cytosol"/>
    <property type="evidence" value="ECO:0007669"/>
    <property type="project" value="TreeGrafter"/>
</dbReference>
<evidence type="ECO:0000256" key="2">
    <source>
        <dbReference type="ARBA" id="ARBA00011738"/>
    </source>
</evidence>
<evidence type="ECO:0000256" key="10">
    <source>
        <dbReference type="ARBA" id="ARBA00023167"/>
    </source>
</evidence>
<evidence type="ECO:0000256" key="8">
    <source>
        <dbReference type="ARBA" id="ARBA00023002"/>
    </source>
</evidence>
<keyword evidence="9 12" id="KW-0368">Histidine biosynthesis</keyword>
<dbReference type="PRINTS" id="PR00085">
    <property type="entry name" value="THFDHDRGNASE"/>
</dbReference>
<dbReference type="RefSeq" id="WP_089357215.1">
    <property type="nucleotide sequence ID" value="NZ_FZPD01000004.1"/>
</dbReference>
<evidence type="ECO:0000256" key="11">
    <source>
        <dbReference type="ARBA" id="ARBA00023268"/>
    </source>
</evidence>
<feature type="domain" description="Tetrahydrofolate dehydrogenase/cyclohydrolase catalytic" evidence="13">
    <location>
        <begin position="16"/>
        <end position="131"/>
    </location>
</feature>
<dbReference type="SUPFAM" id="SSF53223">
    <property type="entry name" value="Aminoacid dehydrogenase-like, N-terminal domain"/>
    <property type="match status" value="1"/>
</dbReference>
<dbReference type="Proteomes" id="UP000198393">
    <property type="component" value="Unassembled WGS sequence"/>
</dbReference>
<dbReference type="GO" id="GO:0000105">
    <property type="term" value="P:L-histidine biosynthetic process"/>
    <property type="evidence" value="ECO:0007669"/>
    <property type="project" value="UniProtKB-KW"/>
</dbReference>
<dbReference type="GO" id="GO:0009086">
    <property type="term" value="P:methionine biosynthetic process"/>
    <property type="evidence" value="ECO:0007669"/>
    <property type="project" value="UniProtKB-KW"/>
</dbReference>
<dbReference type="FunFam" id="3.40.50.720:FF:000189">
    <property type="entry name" value="Bifunctional protein FolD"/>
    <property type="match status" value="1"/>
</dbReference>
<dbReference type="GO" id="GO:0035999">
    <property type="term" value="P:tetrahydrofolate interconversion"/>
    <property type="evidence" value="ECO:0007669"/>
    <property type="project" value="UniProtKB-UniRule"/>
</dbReference>
<dbReference type="OrthoDB" id="9803580at2"/>
<dbReference type="Pfam" id="PF02882">
    <property type="entry name" value="THF_DHG_CYH_C"/>
    <property type="match status" value="1"/>
</dbReference>
<feature type="domain" description="Tetrahydrofolate dehydrogenase/cyclohydrolase NAD(P)-binding" evidence="14">
    <location>
        <begin position="150"/>
        <end position="298"/>
    </location>
</feature>
<comment type="subunit">
    <text evidence="2 12">Homodimer.</text>
</comment>
<organism evidence="15 16">
    <name type="scientific">Ekhidna lutea</name>
    <dbReference type="NCBI Taxonomy" id="447679"/>
    <lineage>
        <taxon>Bacteria</taxon>
        <taxon>Pseudomonadati</taxon>
        <taxon>Bacteroidota</taxon>
        <taxon>Cytophagia</taxon>
        <taxon>Cytophagales</taxon>
        <taxon>Reichenbachiellaceae</taxon>
        <taxon>Ekhidna</taxon>
    </lineage>
</organism>
<evidence type="ECO:0000256" key="7">
    <source>
        <dbReference type="ARBA" id="ARBA00022857"/>
    </source>
</evidence>
<dbReference type="InterPro" id="IPR020631">
    <property type="entry name" value="THF_DH/CycHdrlase_NAD-bd_dom"/>
</dbReference>
<dbReference type="FunFam" id="3.40.50.10860:FF:000005">
    <property type="entry name" value="C-1-tetrahydrofolate synthase, cytoplasmic, putative"/>
    <property type="match status" value="1"/>
</dbReference>
<dbReference type="CDD" id="cd01080">
    <property type="entry name" value="NAD_bind_m-THF_DH_Cyclohyd"/>
    <property type="match status" value="1"/>
</dbReference>
<keyword evidence="4 12" id="KW-0028">Amino-acid biosynthesis</keyword>
<comment type="caution">
    <text evidence="12">Lacks conserved residue(s) required for the propagation of feature annotation.</text>
</comment>
<keyword evidence="16" id="KW-1185">Reference proteome</keyword>
<dbReference type="UniPathway" id="UPA00193"/>
<dbReference type="InterPro" id="IPR020867">
    <property type="entry name" value="THF_DH/CycHdrlase_CS"/>
</dbReference>
<dbReference type="EC" id="3.5.4.9" evidence="12"/>
<keyword evidence="3 12" id="KW-0554">One-carbon metabolism</keyword>
<keyword evidence="6 12" id="KW-0378">Hydrolase</keyword>
<evidence type="ECO:0000256" key="1">
    <source>
        <dbReference type="ARBA" id="ARBA00004777"/>
    </source>
</evidence>
<keyword evidence="5 12" id="KW-0658">Purine biosynthesis</keyword>
<evidence type="ECO:0000259" key="13">
    <source>
        <dbReference type="Pfam" id="PF00763"/>
    </source>
</evidence>
<evidence type="ECO:0000313" key="16">
    <source>
        <dbReference type="Proteomes" id="UP000198393"/>
    </source>
</evidence>
<dbReference type="AlphaFoldDB" id="A0A239K9R5"/>
<evidence type="ECO:0000256" key="4">
    <source>
        <dbReference type="ARBA" id="ARBA00022605"/>
    </source>
</evidence>
<gene>
    <name evidence="12" type="primary">folD</name>
    <name evidence="15" type="ORF">SAMN05421640_2510</name>
</gene>
<comment type="catalytic activity">
    <reaction evidence="12">
        <text>(6R)-5,10-methenyltetrahydrofolate + H2O = (6R)-10-formyltetrahydrofolate + H(+)</text>
        <dbReference type="Rhea" id="RHEA:23700"/>
        <dbReference type="ChEBI" id="CHEBI:15377"/>
        <dbReference type="ChEBI" id="CHEBI:15378"/>
        <dbReference type="ChEBI" id="CHEBI:57455"/>
        <dbReference type="ChEBI" id="CHEBI:195366"/>
        <dbReference type="EC" id="3.5.4.9"/>
    </reaction>
</comment>
<feature type="binding site" evidence="12">
    <location>
        <position position="243"/>
    </location>
    <ligand>
        <name>NADP(+)</name>
        <dbReference type="ChEBI" id="CHEBI:58349"/>
    </ligand>
</feature>
<dbReference type="Pfam" id="PF00763">
    <property type="entry name" value="THF_DHG_CYH"/>
    <property type="match status" value="1"/>
</dbReference>
<dbReference type="InterPro" id="IPR046346">
    <property type="entry name" value="Aminoacid_DH-like_N_sf"/>
</dbReference>
<keyword evidence="10 12" id="KW-0486">Methionine biosynthesis</keyword>
<proteinExistence type="inferred from homology"/>
<evidence type="ECO:0000259" key="14">
    <source>
        <dbReference type="Pfam" id="PF02882"/>
    </source>
</evidence>
<evidence type="ECO:0000313" key="15">
    <source>
        <dbReference type="EMBL" id="SNT14710.1"/>
    </source>
</evidence>
<comment type="catalytic activity">
    <reaction evidence="12">
        <text>(6R)-5,10-methylene-5,6,7,8-tetrahydrofolate + NADP(+) = (6R)-5,10-methenyltetrahydrofolate + NADPH</text>
        <dbReference type="Rhea" id="RHEA:22812"/>
        <dbReference type="ChEBI" id="CHEBI:15636"/>
        <dbReference type="ChEBI" id="CHEBI:57455"/>
        <dbReference type="ChEBI" id="CHEBI:57783"/>
        <dbReference type="ChEBI" id="CHEBI:58349"/>
        <dbReference type="EC" id="1.5.1.5"/>
    </reaction>
</comment>
<protein>
    <recommendedName>
        <fullName evidence="12">Bifunctional protein FolD</fullName>
    </recommendedName>
    <domain>
        <recommendedName>
            <fullName evidence="12">Methylenetetrahydrofolate dehydrogenase</fullName>
            <ecNumber evidence="12">1.5.1.5</ecNumber>
        </recommendedName>
    </domain>
    <domain>
        <recommendedName>
            <fullName evidence="12">Methenyltetrahydrofolate cyclohydrolase</fullName>
            <ecNumber evidence="12">3.5.4.9</ecNumber>
        </recommendedName>
    </domain>
</protein>
<name>A0A239K9R5_EKHLU</name>
<evidence type="ECO:0000256" key="3">
    <source>
        <dbReference type="ARBA" id="ARBA00022563"/>
    </source>
</evidence>
<dbReference type="EMBL" id="FZPD01000004">
    <property type="protein sequence ID" value="SNT14710.1"/>
    <property type="molecule type" value="Genomic_DNA"/>
</dbReference>
<evidence type="ECO:0000256" key="5">
    <source>
        <dbReference type="ARBA" id="ARBA00022755"/>
    </source>
</evidence>
<evidence type="ECO:0000256" key="12">
    <source>
        <dbReference type="HAMAP-Rule" id="MF_01576"/>
    </source>
</evidence>
<keyword evidence="11 12" id="KW-0511">Multifunctional enzyme</keyword>